<keyword evidence="3" id="KW-1185">Reference proteome</keyword>
<dbReference type="EMBL" id="JAUEPH010000001">
    <property type="protein sequence ID" value="MDN3202810.1"/>
    <property type="molecule type" value="Genomic_DNA"/>
</dbReference>
<accession>A0ABT7Y8J9</accession>
<gene>
    <name evidence="2" type="ORF">QVH07_01560</name>
</gene>
<proteinExistence type="predicted"/>
<name>A0ABT7Y8J9_9BACT</name>
<evidence type="ECO:0000313" key="2">
    <source>
        <dbReference type="EMBL" id="MDN3202810.1"/>
    </source>
</evidence>
<feature type="signal peptide" evidence="1">
    <location>
        <begin position="1"/>
        <end position="20"/>
    </location>
</feature>
<protein>
    <recommendedName>
        <fullName evidence="4">Extracellular endo-alpha-(1-&gt;5)-L-arabinanase C-terminal domain-containing protein</fullName>
    </recommendedName>
</protein>
<feature type="chain" id="PRO_5046823513" description="Extracellular endo-alpha-(1-&gt;5)-L-arabinanase C-terminal domain-containing protein" evidence="1">
    <location>
        <begin position="21"/>
        <end position="119"/>
    </location>
</feature>
<dbReference type="Proteomes" id="UP001171916">
    <property type="component" value="Unassembled WGS sequence"/>
</dbReference>
<evidence type="ECO:0000313" key="3">
    <source>
        <dbReference type="Proteomes" id="UP001171916"/>
    </source>
</evidence>
<dbReference type="RefSeq" id="WP_289998367.1">
    <property type="nucleotide sequence ID" value="NZ_JAUEPH010000001.1"/>
</dbReference>
<keyword evidence="1" id="KW-0732">Signal</keyword>
<reference evidence="2" key="1">
    <citation type="submission" date="2023-06" db="EMBL/GenBank/DDBJ databases">
        <title>Robiginitalea aurantiacus sp. nov. and Algoriphagus sediminis sp. nov., isolated from coastal sediment.</title>
        <authorList>
            <person name="Zhou Z.Y."/>
            <person name="An J."/>
            <person name="Jia Y.W."/>
            <person name="Du Z.J."/>
        </authorList>
    </citation>
    <scope>NUCLEOTIDE SEQUENCE</scope>
    <source>
        <strain evidence="2">C2-7</strain>
    </source>
</reference>
<sequence>MKKTTLLLSLLALFSFTSLAQEDISGTWIFNVQTDMGGGNPVFIIEQDDSGRLTGTYKGALGEAPIEGAIEEDGSVNIAFSVQGNPIKYIGKLEEGKIVGKVDLAGMANGTFVGERKEE</sequence>
<evidence type="ECO:0000256" key="1">
    <source>
        <dbReference type="SAM" id="SignalP"/>
    </source>
</evidence>
<organism evidence="2 3">
    <name type="scientific">Algoriphagus sediminis</name>
    <dbReference type="NCBI Taxonomy" id="3057113"/>
    <lineage>
        <taxon>Bacteria</taxon>
        <taxon>Pseudomonadati</taxon>
        <taxon>Bacteroidota</taxon>
        <taxon>Cytophagia</taxon>
        <taxon>Cytophagales</taxon>
        <taxon>Cyclobacteriaceae</taxon>
        <taxon>Algoriphagus</taxon>
    </lineage>
</organism>
<evidence type="ECO:0008006" key="4">
    <source>
        <dbReference type="Google" id="ProtNLM"/>
    </source>
</evidence>
<comment type="caution">
    <text evidence="2">The sequence shown here is derived from an EMBL/GenBank/DDBJ whole genome shotgun (WGS) entry which is preliminary data.</text>
</comment>